<evidence type="ECO:0000259" key="7">
    <source>
        <dbReference type="Pfam" id="PF07687"/>
    </source>
</evidence>
<dbReference type="AlphaFoldDB" id="A0A137PA42"/>
<evidence type="ECO:0000256" key="2">
    <source>
        <dbReference type="ARBA" id="ARBA00022670"/>
    </source>
</evidence>
<keyword evidence="5" id="KW-0853">WD repeat</keyword>
<name>A0A137PA42_CONC2</name>
<evidence type="ECO:0000256" key="5">
    <source>
        <dbReference type="PROSITE-ProRule" id="PRU00221"/>
    </source>
</evidence>
<dbReference type="InterPro" id="IPR015943">
    <property type="entry name" value="WD40/YVTN_repeat-like_dom_sf"/>
</dbReference>
<keyword evidence="3" id="KW-0479">Metal-binding</keyword>
<dbReference type="SMART" id="SM00320">
    <property type="entry name" value="WD40"/>
    <property type="match status" value="7"/>
</dbReference>
<dbReference type="PROSITE" id="PS50082">
    <property type="entry name" value="WD_REPEATS_2"/>
    <property type="match status" value="3"/>
</dbReference>
<evidence type="ECO:0000313" key="9">
    <source>
        <dbReference type="Proteomes" id="UP000070444"/>
    </source>
</evidence>
<dbReference type="Gene3D" id="3.40.630.10">
    <property type="entry name" value="Zn peptidases"/>
    <property type="match status" value="1"/>
</dbReference>
<dbReference type="PIRSF" id="PIRSF037237">
    <property type="entry name" value="Peptidase_WD_repeats_DUG2"/>
    <property type="match status" value="1"/>
</dbReference>
<dbReference type="GO" id="GO:0046872">
    <property type="term" value="F:metal ion binding"/>
    <property type="evidence" value="ECO:0007669"/>
    <property type="project" value="UniProtKB-KW"/>
</dbReference>
<evidence type="ECO:0000256" key="1">
    <source>
        <dbReference type="ARBA" id="ARBA00006247"/>
    </source>
</evidence>
<evidence type="ECO:0000256" key="6">
    <source>
        <dbReference type="SAM" id="MobiDB-lite"/>
    </source>
</evidence>
<dbReference type="GO" id="GO:0006751">
    <property type="term" value="P:glutathione catabolic process"/>
    <property type="evidence" value="ECO:0007669"/>
    <property type="project" value="InterPro"/>
</dbReference>
<dbReference type="OrthoDB" id="7832001at2759"/>
<keyword evidence="9" id="KW-1185">Reference proteome</keyword>
<dbReference type="Pfam" id="PF07687">
    <property type="entry name" value="M20_dimer"/>
    <property type="match status" value="1"/>
</dbReference>
<sequence length="960" mass="107445">MHDSTLDLLNSSSESIQFNNPDALNIFQTLYHDKDSILSCSTVNDRIFVGCQSGAIQVWDNKTLLKLGTLLGHTSAVLCLTLSKDGQKLYSGSSDDTVRVWCTRSLQPLYIIHTRTNVGDILSIVSSPVDNTIYIGCQNTSIQKFNLEEYLQIQSPHIKKKLVPNPRLKGQTNESEGFDVADYFFNQCNIKGSTKSKLKDKIKGGEIQLEKNMQLDKVDPENSKVIPEFVIPAEWIYPHCHYGYIYSLTIGSIPEDPENEYLFSGSGDGDIKIWKICPQTKHLMHFSTLQNEKINNIYSLVIREDYLICGSQGGNILVFDLDTFSKFRTLIGHKDDVLSLCLYRDELFSASADGAIKRWNANLDVIENKLAHDGMILALAVNDQGLLLSGGSDHMLKLWWVQPTRPNSISLSYIASEDIDCIGQNNNNGFIKLLNKFVSIPTISGNPKFQQDCMRGARFLKNLFLTLGAESKLVHGAESRNPLVLAKFKANKKKPGFSSAYNTPKTSSQSSKLNTSSDASKSNLESKTPHVLFYGHYDVIPVDESQWNYNPFKVTGANGYLYGRGVTDNKGPILATIFAIAELYQAKDLDVDITLVIEGEEESGSIGFYEAVRKHKNWIGKPDVILLSNSYWIGEDIPCVTYGLRGKISASIQVSNTRPDAHSGFYGGVIGEPLIDLTRVISKLVTEDHKVNIPGFYDNVRPVSDREDSYYNNLASVINSKQSEAIKSKLQSQWRFPTLTLHRIVSSGPSDHSSVISSFCKADISMRIVPDQKLEDITQQFINHVTSLFDELKSDNKVNVEIHQTANWWIANPDNEYYDLLTDCITKEWGKSPLLIREGGSIPTVPWLEDFFNCPAIHFPMGQSTDQAHLKNERIRLRNLQAGKSIIRNFFIQLSAKKNSQQSSGELDRDKVFEPQSSSEQGNGSRKTSLVVLNNSLLNIESESDGDSLNQFKISDIEDI</sequence>
<dbReference type="Pfam" id="PF01546">
    <property type="entry name" value="Peptidase_M20"/>
    <property type="match status" value="1"/>
</dbReference>
<proteinExistence type="inferred from homology"/>
<dbReference type="Proteomes" id="UP000070444">
    <property type="component" value="Unassembled WGS sequence"/>
</dbReference>
<dbReference type="InterPro" id="IPR011650">
    <property type="entry name" value="Peptidase_M20_dimer"/>
</dbReference>
<dbReference type="EMBL" id="KQ964465">
    <property type="protein sequence ID" value="KXN71873.1"/>
    <property type="molecule type" value="Genomic_DNA"/>
</dbReference>
<dbReference type="STRING" id="796925.A0A137PA42"/>
<dbReference type="GO" id="GO:0008233">
    <property type="term" value="F:peptidase activity"/>
    <property type="evidence" value="ECO:0007669"/>
    <property type="project" value="UniProtKB-KW"/>
</dbReference>
<dbReference type="OMA" id="HATVCVD"/>
<feature type="region of interest" description="Disordered" evidence="6">
    <location>
        <begin position="497"/>
        <end position="523"/>
    </location>
</feature>
<accession>A0A137PA42</accession>
<organism evidence="8 9">
    <name type="scientific">Conidiobolus coronatus (strain ATCC 28846 / CBS 209.66 / NRRL 28638)</name>
    <name type="common">Delacroixia coronata</name>
    <dbReference type="NCBI Taxonomy" id="796925"/>
    <lineage>
        <taxon>Eukaryota</taxon>
        <taxon>Fungi</taxon>
        <taxon>Fungi incertae sedis</taxon>
        <taxon>Zoopagomycota</taxon>
        <taxon>Entomophthoromycotina</taxon>
        <taxon>Entomophthoromycetes</taxon>
        <taxon>Entomophthorales</taxon>
        <taxon>Ancylistaceae</taxon>
        <taxon>Conidiobolus</taxon>
    </lineage>
</organism>
<protein>
    <submittedName>
        <fullName evidence="8">Zn-dependent exopeptidase</fullName>
    </submittedName>
</protein>
<dbReference type="PANTHER" id="PTHR43270">
    <property type="entry name" value="BETA-ALA-HIS DIPEPTIDASE"/>
    <property type="match status" value="1"/>
</dbReference>
<reference evidence="8 9" key="1">
    <citation type="journal article" date="2015" name="Genome Biol. Evol.">
        <title>Phylogenomic analyses indicate that early fungi evolved digesting cell walls of algal ancestors of land plants.</title>
        <authorList>
            <person name="Chang Y."/>
            <person name="Wang S."/>
            <person name="Sekimoto S."/>
            <person name="Aerts A.L."/>
            <person name="Choi C."/>
            <person name="Clum A."/>
            <person name="LaButti K.M."/>
            <person name="Lindquist E.A."/>
            <person name="Yee Ngan C."/>
            <person name="Ohm R.A."/>
            <person name="Salamov A.A."/>
            <person name="Grigoriev I.V."/>
            <person name="Spatafora J.W."/>
            <person name="Berbee M.L."/>
        </authorList>
    </citation>
    <scope>NUCLEOTIDE SEQUENCE [LARGE SCALE GENOMIC DNA]</scope>
    <source>
        <strain evidence="8 9">NRRL 28638</strain>
    </source>
</reference>
<comment type="similarity">
    <text evidence="1">Belongs to the peptidase M20A family.</text>
</comment>
<dbReference type="InterPro" id="IPR036322">
    <property type="entry name" value="WD40_repeat_dom_sf"/>
</dbReference>
<dbReference type="InterPro" id="IPR002933">
    <property type="entry name" value="Peptidase_M20"/>
</dbReference>
<dbReference type="SUPFAM" id="SSF50978">
    <property type="entry name" value="WD40 repeat-like"/>
    <property type="match status" value="1"/>
</dbReference>
<dbReference type="InterPro" id="IPR017149">
    <property type="entry name" value="GSH_degradosome_Dug2"/>
</dbReference>
<dbReference type="GO" id="GO:0006508">
    <property type="term" value="P:proteolysis"/>
    <property type="evidence" value="ECO:0007669"/>
    <property type="project" value="UniProtKB-KW"/>
</dbReference>
<dbReference type="Pfam" id="PF00400">
    <property type="entry name" value="WD40"/>
    <property type="match status" value="4"/>
</dbReference>
<keyword evidence="2" id="KW-0645">Protease</keyword>
<evidence type="ECO:0000256" key="4">
    <source>
        <dbReference type="ARBA" id="ARBA00022801"/>
    </source>
</evidence>
<feature type="domain" description="Peptidase M20 dimerisation" evidence="7">
    <location>
        <begin position="642"/>
        <end position="788"/>
    </location>
</feature>
<dbReference type="PANTHER" id="PTHR43270:SF8">
    <property type="entry name" value="DI- AND TRIPEPTIDASE DUG2-RELATED"/>
    <property type="match status" value="1"/>
</dbReference>
<feature type="repeat" description="WD" evidence="5">
    <location>
        <begin position="256"/>
        <end position="276"/>
    </location>
</feature>
<dbReference type="InterPro" id="IPR001680">
    <property type="entry name" value="WD40_rpt"/>
</dbReference>
<gene>
    <name evidence="8" type="ORF">CONCODRAFT_78114</name>
</gene>
<feature type="repeat" description="WD" evidence="5">
    <location>
        <begin position="330"/>
        <end position="360"/>
    </location>
</feature>
<dbReference type="PROSITE" id="PS50294">
    <property type="entry name" value="WD_REPEATS_REGION"/>
    <property type="match status" value="1"/>
</dbReference>
<dbReference type="Gene3D" id="3.30.70.360">
    <property type="match status" value="1"/>
</dbReference>
<evidence type="ECO:0000256" key="3">
    <source>
        <dbReference type="ARBA" id="ARBA00022723"/>
    </source>
</evidence>
<dbReference type="InterPro" id="IPR051458">
    <property type="entry name" value="Cyt/Met_Dipeptidase"/>
</dbReference>
<feature type="compositionally biased region" description="Low complexity" evidence="6">
    <location>
        <begin position="505"/>
        <end position="517"/>
    </location>
</feature>
<dbReference type="SUPFAM" id="SSF53187">
    <property type="entry name" value="Zn-dependent exopeptidases"/>
    <property type="match status" value="1"/>
</dbReference>
<dbReference type="Gene3D" id="2.130.10.10">
    <property type="entry name" value="YVTN repeat-like/Quinoprotein amine dehydrogenase"/>
    <property type="match status" value="2"/>
</dbReference>
<keyword evidence="4" id="KW-0378">Hydrolase</keyword>
<evidence type="ECO:0000313" key="8">
    <source>
        <dbReference type="EMBL" id="KXN71873.1"/>
    </source>
</evidence>
<feature type="repeat" description="WD" evidence="5">
    <location>
        <begin position="70"/>
        <end position="101"/>
    </location>
</feature>